<dbReference type="Gene3D" id="2.130.10.10">
    <property type="entry name" value="YVTN repeat-like/Quinoprotein amine dehydrogenase"/>
    <property type="match status" value="1"/>
</dbReference>
<gene>
    <name evidence="3" type="ORF">AB5J49_15340</name>
</gene>
<reference evidence="3" key="1">
    <citation type="submission" date="2024-07" db="EMBL/GenBank/DDBJ databases">
        <authorList>
            <person name="Yu S.T."/>
        </authorList>
    </citation>
    <scope>NUCLEOTIDE SEQUENCE</scope>
    <source>
        <strain evidence="3">R28</strain>
    </source>
</reference>
<dbReference type="RefSeq" id="WP_369169190.1">
    <property type="nucleotide sequence ID" value="NZ_CP163439.1"/>
</dbReference>
<dbReference type="SUPFAM" id="SSF52540">
    <property type="entry name" value="P-loop containing nucleoside triphosphate hydrolases"/>
    <property type="match status" value="1"/>
</dbReference>
<dbReference type="Gene3D" id="3.40.50.300">
    <property type="entry name" value="P-loop containing nucleotide triphosphate hydrolases"/>
    <property type="match status" value="1"/>
</dbReference>
<evidence type="ECO:0000259" key="2">
    <source>
        <dbReference type="Pfam" id="PF20703"/>
    </source>
</evidence>
<dbReference type="Gene3D" id="2.40.10.120">
    <property type="match status" value="1"/>
</dbReference>
<organism evidence="3">
    <name type="scientific">Streptomyces sp. R28</name>
    <dbReference type="NCBI Taxonomy" id="3238628"/>
    <lineage>
        <taxon>Bacteria</taxon>
        <taxon>Bacillati</taxon>
        <taxon>Actinomycetota</taxon>
        <taxon>Actinomycetes</taxon>
        <taxon>Kitasatosporales</taxon>
        <taxon>Streptomycetaceae</taxon>
        <taxon>Streptomyces</taxon>
    </lineage>
</organism>
<protein>
    <submittedName>
        <fullName evidence="3">Trypsin-like peptidase domain-containing protein</fullName>
    </submittedName>
</protein>
<feature type="region of interest" description="Disordered" evidence="1">
    <location>
        <begin position="1392"/>
        <end position="1411"/>
    </location>
</feature>
<dbReference type="InterPro" id="IPR027417">
    <property type="entry name" value="P-loop_NTPase"/>
</dbReference>
<name>A0AB39PV33_9ACTN</name>
<evidence type="ECO:0000256" key="1">
    <source>
        <dbReference type="SAM" id="MobiDB-lite"/>
    </source>
</evidence>
<dbReference type="Pfam" id="PF13365">
    <property type="entry name" value="Trypsin_2"/>
    <property type="match status" value="1"/>
</dbReference>
<dbReference type="InterPro" id="IPR049052">
    <property type="entry name" value="nSTAND1"/>
</dbReference>
<dbReference type="SUPFAM" id="SSF50494">
    <property type="entry name" value="Trypsin-like serine proteases"/>
    <property type="match status" value="1"/>
</dbReference>
<dbReference type="EMBL" id="CP163439">
    <property type="protein sequence ID" value="XDQ34600.1"/>
    <property type="molecule type" value="Genomic_DNA"/>
</dbReference>
<dbReference type="SUPFAM" id="SSF63829">
    <property type="entry name" value="Calcium-dependent phosphotriesterase"/>
    <property type="match status" value="1"/>
</dbReference>
<feature type="domain" description="Novel STAND NTPase 1" evidence="2">
    <location>
        <begin position="213"/>
        <end position="605"/>
    </location>
</feature>
<dbReference type="Pfam" id="PF20703">
    <property type="entry name" value="nSTAND1"/>
    <property type="match status" value="1"/>
</dbReference>
<dbReference type="Gene3D" id="2.120.10.30">
    <property type="entry name" value="TolB, C-terminal domain"/>
    <property type="match status" value="1"/>
</dbReference>
<feature type="compositionally biased region" description="Pro residues" evidence="1">
    <location>
        <begin position="1402"/>
        <end position="1411"/>
    </location>
</feature>
<dbReference type="SUPFAM" id="SSF82171">
    <property type="entry name" value="DPP6 N-terminal domain-like"/>
    <property type="match status" value="1"/>
</dbReference>
<dbReference type="InterPro" id="IPR011042">
    <property type="entry name" value="6-blade_b-propeller_TolB-like"/>
</dbReference>
<accession>A0AB39PV33</accession>
<evidence type="ECO:0000313" key="3">
    <source>
        <dbReference type="EMBL" id="XDQ34600.1"/>
    </source>
</evidence>
<proteinExistence type="predicted"/>
<sequence>MTPPGAAVGPRALDGAVLRVRDELGLPVGAGFLVTGDLAFTCAHVVTAALGAPQGRPPKTARIRVDLPLSGTSASVTARVEEWSDEQDIAVLRLDEPLPGARPARLVRADEVWHHPIAAFGFPAGRDNGVWHSGRLLGRQGDGWIQTEMTSLNGYRIAPGFSGGPVWDEQLVGVVGMVVVAEAKDPAAAYLVPADQLLASWPELARLAVPESPFHPLAAFGESDARFFFGREREASEVADLVRGHKAVTLVGPSGSGKSSLAAAGVTPRLREEGYEAAVLRPASSYGTPLTALAAALLPLLEPDLPEVTRLERIQQLAGLLGGDGAPRLHGIVTRILERTRGRRLLLVIDQCEEALTAAPADLTALMDVLRVEDLPESLRVLITLRADFLEPALAAPSLGPLVGHRIHALRPMNRDQLAEVITAPVDATPNVTYDEGLDARILKDTGDTPGALPLLVMALDLLWREQTVHGRLTYEAYERIEGVTGALSREADRAWADTVTEADEPAARRLFTRLVQIPVAGSGAVARRPAARSELAPAEWEIAQRLAATRLLVTGEGETVELAHEALITGWPKLAAWVAEDHEFLAWRETVRLDLDRWRGAGEPAELLPSAVVLATAQRWLTERADDIGDAERDFLERGRRRRRSAVRRRRGLFSTLGLLSVLALLLGALFGYQREVSAEQHAAANSRALASLSTDQRIQDPALAIKLALAAYRTSPTDEAKNTLLRYYAQYGSASRILSGTPAPLEDFRASRDGDVMLARTKTGRATLFVHALDGTVRRQQLNGPGYALYPLVSGDGGRVGYVKGSGLVWYDVHPDDHSPTGAPQHLVIRDPEVTYGLNGFSFAQLSHDGRLFAAGSGTSLAWWDLDRRTLGGRIPLPQARGGRLLGVWFGPDDDTLIALAAMRDTYDQRLMVIDRRTGAVRVIAESADETVVAGDGSSVVTCRRIRQKGDDLDSAVYTGLRVSDGSMLGQYVGEENSMCDTVALGSGGRYLVIGLIAKTLVDLPRGKAVTKFEEPQENAASLVSQARLVGDGSQLSLISADSTGIYFTETSATTPVKDTNNVGLTPDGRRTVAVAADGETVRLTTAATDADVIAEKPRLKPYWTGDDLIVFDRDSDLLANREGVNKVVVRDAKSLRRLSVITTPMPPTPAQTGRNPYLDYFFDRSGHLVTVSGTMLQRWDGRTGRAVDDYDLNALGRVVTEQQDPDSQGVYVGGYPAPDRVTVVVRGDPYVRVVELPSGRQTARYQTKHDDLRAAAFDPSGRYLTLMRRGQIIELWRTDPLRREFGPLSGFELPSAAGFLTGTGRFLLAGTNKIRIYRLEEHDYEVTFDLGAYSELGTDLPQYKFLDASTNGRTLLFYRSGDQRVIRPLTLRPDSWADALCRTIGRSDLTTQERRNQPVPVPSEPVCP</sequence>
<dbReference type="InterPro" id="IPR015943">
    <property type="entry name" value="WD40/YVTN_repeat-like_dom_sf"/>
</dbReference>
<dbReference type="InterPro" id="IPR009003">
    <property type="entry name" value="Peptidase_S1_PA"/>
</dbReference>